<organism evidence="1 2">
    <name type="scientific">Paramecium primaurelia</name>
    <dbReference type="NCBI Taxonomy" id="5886"/>
    <lineage>
        <taxon>Eukaryota</taxon>
        <taxon>Sar</taxon>
        <taxon>Alveolata</taxon>
        <taxon>Ciliophora</taxon>
        <taxon>Intramacronucleata</taxon>
        <taxon>Oligohymenophorea</taxon>
        <taxon>Peniculida</taxon>
        <taxon>Parameciidae</taxon>
        <taxon>Paramecium</taxon>
    </lineage>
</organism>
<evidence type="ECO:0000313" key="2">
    <source>
        <dbReference type="Proteomes" id="UP000688137"/>
    </source>
</evidence>
<gene>
    <name evidence="1" type="ORF">PPRIM_AZ9-3.1.T0100015</name>
</gene>
<dbReference type="Proteomes" id="UP000688137">
    <property type="component" value="Unassembled WGS sequence"/>
</dbReference>
<proteinExistence type="predicted"/>
<dbReference type="EMBL" id="CAJJDM010000007">
    <property type="protein sequence ID" value="CAD8045763.1"/>
    <property type="molecule type" value="Genomic_DNA"/>
</dbReference>
<accession>A0A8S1JSY3</accession>
<reference evidence="1" key="1">
    <citation type="submission" date="2021-01" db="EMBL/GenBank/DDBJ databases">
        <authorList>
            <consortium name="Genoscope - CEA"/>
            <person name="William W."/>
        </authorList>
    </citation>
    <scope>NUCLEOTIDE SEQUENCE</scope>
</reference>
<sequence length="149" mass="17578">MENEDIRKQLEEQVVLYQQQQRKNSFLDQSQGRNIRKNGTLLIKSSNNLDFEKQTKNKRIEAVLLKENQQLKLYKLKDEILQITSQSEKLQIKQKLLQIRKLKMKQLKSMAQNEKFDARNQAAKFQVKQSGIKITNTVFMDTLQAIIVN</sequence>
<keyword evidence="2" id="KW-1185">Reference proteome</keyword>
<evidence type="ECO:0000313" key="1">
    <source>
        <dbReference type="EMBL" id="CAD8045763.1"/>
    </source>
</evidence>
<dbReference type="AlphaFoldDB" id="A0A8S1JSY3"/>
<comment type="caution">
    <text evidence="1">The sequence shown here is derived from an EMBL/GenBank/DDBJ whole genome shotgun (WGS) entry which is preliminary data.</text>
</comment>
<protein>
    <submittedName>
        <fullName evidence="1">Uncharacterized protein</fullName>
    </submittedName>
</protein>
<name>A0A8S1JSY3_PARPR</name>